<evidence type="ECO:0000256" key="1">
    <source>
        <dbReference type="ARBA" id="ARBA00002486"/>
    </source>
</evidence>
<dbReference type="SUPFAM" id="SSF53067">
    <property type="entry name" value="Actin-like ATPase domain"/>
    <property type="match status" value="1"/>
</dbReference>
<dbReference type="RefSeq" id="WP_236290797.1">
    <property type="nucleotide sequence ID" value="NZ_CAKMMW010000016.1"/>
</dbReference>
<dbReference type="InterPro" id="IPR036390">
    <property type="entry name" value="WH_DNA-bd_sf"/>
</dbReference>
<sequence length="390" mass="42641">MSTLKHASHTLLKSINQQKVLHLIYSECPISRVELAIKTGLSQQTVTNIVNRLLEDQVIVEGEPQSLESGSGRKRVPLLLNGSRFSAIGIELSGTSARGAVYNFQHVRLAEAEVKADRYETEEDLLRVIRSVIDKLIGQIPDPTCLKGIGFSVHGLVDSSEGILLRSPGLGWKRIPLAKLLEDEYGLPVFLENDTNLLALNENMGGSLISSKNNVTLRLARGIGGAIVVEKLLVTGSSFVAGEVGHYKAFMPPYDYECYCGGRGCLTTLASSRGLLRTLGRSWEQFNEAVRAGDPETVRLSEVVRTAIVYSVANIVTLLNPDRVLLTGFMLPVWGDSFVDELKARVMAQVPETCRNVEFLHLTDVEDETALAVGLVLQSVFKIPLDSLSL</sequence>
<evidence type="ECO:0000313" key="5">
    <source>
        <dbReference type="Proteomes" id="UP000838821"/>
    </source>
</evidence>
<dbReference type="SUPFAM" id="SSF46785">
    <property type="entry name" value="Winged helix' DNA-binding domain"/>
    <property type="match status" value="1"/>
</dbReference>
<dbReference type="InterPro" id="IPR000600">
    <property type="entry name" value="ROK"/>
</dbReference>
<keyword evidence="3" id="KW-0119">Carbohydrate metabolism</keyword>
<dbReference type="InterPro" id="IPR043129">
    <property type="entry name" value="ATPase_NBD"/>
</dbReference>
<dbReference type="InterPro" id="IPR049874">
    <property type="entry name" value="ROK_cs"/>
</dbReference>
<dbReference type="PROSITE" id="PS01125">
    <property type="entry name" value="ROK"/>
    <property type="match status" value="1"/>
</dbReference>
<dbReference type="PANTHER" id="PTHR18964">
    <property type="entry name" value="ROK (REPRESSOR, ORF, KINASE) FAMILY"/>
    <property type="match status" value="1"/>
</dbReference>
<keyword evidence="3" id="KW-0859">Xylose metabolism</keyword>
<dbReference type="PANTHER" id="PTHR18964:SF149">
    <property type="entry name" value="BIFUNCTIONAL UDP-N-ACETYLGLUCOSAMINE 2-EPIMERASE_N-ACETYLMANNOSAMINE KINASE"/>
    <property type="match status" value="1"/>
</dbReference>
<dbReference type="InterPro" id="IPR036388">
    <property type="entry name" value="WH-like_DNA-bd_sf"/>
</dbReference>
<name>A0ABM9CNV7_9BACL</name>
<reference evidence="4" key="1">
    <citation type="submission" date="2022-01" db="EMBL/GenBank/DDBJ databases">
        <authorList>
            <person name="Criscuolo A."/>
        </authorList>
    </citation>
    <scope>NUCLEOTIDE SEQUENCE</scope>
    <source>
        <strain evidence="4">CIP111891</strain>
    </source>
</reference>
<dbReference type="Proteomes" id="UP000838821">
    <property type="component" value="Unassembled WGS sequence"/>
</dbReference>
<evidence type="ECO:0000313" key="4">
    <source>
        <dbReference type="EMBL" id="CAH1217758.1"/>
    </source>
</evidence>
<gene>
    <name evidence="4" type="primary">nagC_3</name>
    <name evidence="4" type="ORF">PAECIP111891_04634</name>
</gene>
<dbReference type="Gene3D" id="1.10.10.10">
    <property type="entry name" value="Winged helix-like DNA-binding domain superfamily/Winged helix DNA-binding domain"/>
    <property type="match status" value="1"/>
</dbReference>
<proteinExistence type="inferred from homology"/>
<protein>
    <submittedName>
        <fullName evidence="4">N-acetylglucosamine repressor</fullName>
    </submittedName>
</protein>
<evidence type="ECO:0000256" key="3">
    <source>
        <dbReference type="ARBA" id="ARBA00022629"/>
    </source>
</evidence>
<dbReference type="Pfam" id="PF00480">
    <property type="entry name" value="ROK"/>
    <property type="match status" value="1"/>
</dbReference>
<comment type="caution">
    <text evidence="4">The sequence shown here is derived from an EMBL/GenBank/DDBJ whole genome shotgun (WGS) entry which is preliminary data.</text>
</comment>
<keyword evidence="5" id="KW-1185">Reference proteome</keyword>
<dbReference type="Pfam" id="PF13412">
    <property type="entry name" value="HTH_24"/>
    <property type="match status" value="1"/>
</dbReference>
<dbReference type="EMBL" id="CAKMMW010000016">
    <property type="protein sequence ID" value="CAH1217758.1"/>
    <property type="molecule type" value="Genomic_DNA"/>
</dbReference>
<dbReference type="Gene3D" id="3.30.420.40">
    <property type="match status" value="2"/>
</dbReference>
<organism evidence="4 5">
    <name type="scientific">Paenibacillus allorhizoplanae</name>
    <dbReference type="NCBI Taxonomy" id="2905648"/>
    <lineage>
        <taxon>Bacteria</taxon>
        <taxon>Bacillati</taxon>
        <taxon>Bacillota</taxon>
        <taxon>Bacilli</taxon>
        <taxon>Bacillales</taxon>
        <taxon>Paenibacillaceae</taxon>
        <taxon>Paenibacillus</taxon>
    </lineage>
</organism>
<accession>A0ABM9CNV7</accession>
<evidence type="ECO:0000256" key="2">
    <source>
        <dbReference type="ARBA" id="ARBA00006479"/>
    </source>
</evidence>
<comment type="function">
    <text evidence="1">Transcriptional repressor of xylose-utilizing enzymes.</text>
</comment>
<comment type="similarity">
    <text evidence="2">Belongs to the ROK (NagC/XylR) family.</text>
</comment>